<evidence type="ECO:0000256" key="1">
    <source>
        <dbReference type="ARBA" id="ARBA00007504"/>
    </source>
</evidence>
<dbReference type="PROSITE" id="PS51194">
    <property type="entry name" value="HELICASE_CTER"/>
    <property type="match status" value="1"/>
</dbReference>
<dbReference type="GO" id="GO:0016787">
    <property type="term" value="F:hydrolase activity"/>
    <property type="evidence" value="ECO:0007669"/>
    <property type="project" value="UniProtKB-KW"/>
</dbReference>
<evidence type="ECO:0000313" key="20">
    <source>
        <dbReference type="Proteomes" id="UP000075653"/>
    </source>
</evidence>
<dbReference type="InterPro" id="IPR045562">
    <property type="entry name" value="RecG_dom3_C"/>
</dbReference>
<dbReference type="SUPFAM" id="SSF50249">
    <property type="entry name" value="Nucleic acid-binding proteins"/>
    <property type="match status" value="1"/>
</dbReference>
<comment type="function">
    <text evidence="15">Plays a critical role in recombination and DNA repair. Helps process Holliday junction intermediates to mature products by catalyzing branch migration. Has replication fork regression activity, unwinds stalled or blocked replication forks to make a HJ that can be resolved. Has a DNA unwinding activity characteristic of a DNA helicase with 3'-5' polarity.</text>
</comment>
<evidence type="ECO:0000313" key="19">
    <source>
        <dbReference type="EMBL" id="QWY76627.1"/>
    </source>
</evidence>
<dbReference type="SMART" id="SM00490">
    <property type="entry name" value="HELICc"/>
    <property type="match status" value="1"/>
</dbReference>
<keyword evidence="5 15" id="KW-0378">Hydrolase</keyword>
<evidence type="ECO:0000256" key="3">
    <source>
        <dbReference type="ARBA" id="ARBA00022741"/>
    </source>
</evidence>
<dbReference type="EMBL" id="LRRD01000004">
    <property type="protein sequence ID" value="KXW59156.1"/>
    <property type="molecule type" value="Genomic_DNA"/>
</dbReference>
<evidence type="ECO:0000313" key="18">
    <source>
        <dbReference type="EMBL" id="KXW59156.1"/>
    </source>
</evidence>
<keyword evidence="8" id="KW-0238">DNA-binding</keyword>
<dbReference type="Pfam" id="PF00270">
    <property type="entry name" value="DEAD"/>
    <property type="match status" value="1"/>
</dbReference>
<dbReference type="PATRIC" id="fig|1789004.3.peg.215"/>
<organism evidence="18 20">
    <name type="scientific">Ferrovum myxofaciens</name>
    <dbReference type="NCBI Taxonomy" id="416213"/>
    <lineage>
        <taxon>Bacteria</taxon>
        <taxon>Pseudomonadati</taxon>
        <taxon>Pseudomonadota</taxon>
        <taxon>Betaproteobacteria</taxon>
        <taxon>Ferrovales</taxon>
        <taxon>Ferrovaceae</taxon>
        <taxon>Ferrovum</taxon>
    </lineage>
</organism>
<dbReference type="CDD" id="cd17992">
    <property type="entry name" value="DEXHc_RecG"/>
    <property type="match status" value="1"/>
</dbReference>
<keyword evidence="11" id="KW-0413">Isomerase</keyword>
<evidence type="ECO:0000256" key="5">
    <source>
        <dbReference type="ARBA" id="ARBA00022801"/>
    </source>
</evidence>
<dbReference type="NCBIfam" id="NF008163">
    <property type="entry name" value="PRK10917.1-1"/>
    <property type="match status" value="1"/>
</dbReference>
<evidence type="ECO:0000259" key="17">
    <source>
        <dbReference type="PROSITE" id="PS51194"/>
    </source>
</evidence>
<comment type="catalytic activity">
    <reaction evidence="12 15">
        <text>Couples ATP hydrolysis with the unwinding of duplex DNA by translocating in the 3'-5' direction.</text>
        <dbReference type="EC" id="5.6.2.4"/>
    </reaction>
</comment>
<dbReference type="InterPro" id="IPR027417">
    <property type="entry name" value="P-loop_NTPase"/>
</dbReference>
<dbReference type="Gene3D" id="2.40.50.140">
    <property type="entry name" value="Nucleic acid-binding proteins"/>
    <property type="match status" value="1"/>
</dbReference>
<reference evidence="18 20" key="1">
    <citation type="submission" date="2016-01" db="EMBL/GenBank/DDBJ databases">
        <title>Genome sequence of the acidophilic iron oxidising Ferrovum strain Z-31.</title>
        <authorList>
            <person name="Poehlein A."/>
            <person name="Ullrich S.R."/>
            <person name="Schloemann M."/>
            <person name="Muehling M."/>
            <person name="Daniel R."/>
        </authorList>
    </citation>
    <scope>NUCLEOTIDE SEQUENCE [LARGE SCALE GENOMIC DNA]</scope>
    <source>
        <strain evidence="18 20">Z-31</strain>
    </source>
</reference>
<dbReference type="Pfam" id="PF00271">
    <property type="entry name" value="Helicase_C"/>
    <property type="match status" value="1"/>
</dbReference>
<keyword evidence="3 15" id="KW-0547">Nucleotide-binding</keyword>
<dbReference type="CDD" id="cd04488">
    <property type="entry name" value="RecG_wedge_OBF"/>
    <property type="match status" value="1"/>
</dbReference>
<proteinExistence type="inferred from homology"/>
<evidence type="ECO:0000256" key="11">
    <source>
        <dbReference type="ARBA" id="ARBA00023235"/>
    </source>
</evidence>
<dbReference type="GO" id="GO:0043138">
    <property type="term" value="F:3'-5' DNA helicase activity"/>
    <property type="evidence" value="ECO:0007669"/>
    <property type="project" value="UniProtKB-EC"/>
</dbReference>
<keyword evidence="4 15" id="KW-0227">DNA damage</keyword>
<accession>A0A149W127</accession>
<dbReference type="SUPFAM" id="SSF52540">
    <property type="entry name" value="P-loop containing nucleoside triphosphate hydrolases"/>
    <property type="match status" value="2"/>
</dbReference>
<dbReference type="RefSeq" id="WP_082783071.1">
    <property type="nucleotide sequence ID" value="NZ_CP053675.1"/>
</dbReference>
<dbReference type="Proteomes" id="UP000683551">
    <property type="component" value="Chromosome"/>
</dbReference>
<dbReference type="AlphaFoldDB" id="A0A8F3DVF9"/>
<dbReference type="InterPro" id="IPR012340">
    <property type="entry name" value="NA-bd_OB-fold"/>
</dbReference>
<dbReference type="Gene3D" id="3.40.50.300">
    <property type="entry name" value="P-loop containing nucleotide triphosphate hydrolases"/>
    <property type="match status" value="2"/>
</dbReference>
<dbReference type="PANTHER" id="PTHR47964:SF1">
    <property type="entry name" value="ATP-DEPENDENT DNA HELICASE HOMOLOG RECG, CHLOROPLASTIC"/>
    <property type="match status" value="1"/>
</dbReference>
<dbReference type="Pfam" id="PF17191">
    <property type="entry name" value="RecG_wedge"/>
    <property type="match status" value="1"/>
</dbReference>
<keyword evidence="20" id="KW-1185">Reference proteome</keyword>
<dbReference type="SMART" id="SM00487">
    <property type="entry name" value="DEXDc"/>
    <property type="match status" value="1"/>
</dbReference>
<dbReference type="PROSITE" id="PS51192">
    <property type="entry name" value="HELICASE_ATP_BIND_1"/>
    <property type="match status" value="1"/>
</dbReference>
<evidence type="ECO:0000256" key="6">
    <source>
        <dbReference type="ARBA" id="ARBA00022806"/>
    </source>
</evidence>
<evidence type="ECO:0000256" key="14">
    <source>
        <dbReference type="ARBA" id="ARBA00048988"/>
    </source>
</evidence>
<dbReference type="Pfam" id="PF19833">
    <property type="entry name" value="RecG_dom3_C"/>
    <property type="match status" value="1"/>
</dbReference>
<dbReference type="InterPro" id="IPR004609">
    <property type="entry name" value="ATP-dep_DNA_helicase_RecG"/>
</dbReference>
<gene>
    <name evidence="18" type="primary">recG</name>
    <name evidence="18" type="ORF">FEMY_02130</name>
    <name evidence="19" type="ORF">JZL65_08945</name>
</gene>
<dbReference type="NCBIfam" id="TIGR00643">
    <property type="entry name" value="recG"/>
    <property type="match status" value="1"/>
</dbReference>
<dbReference type="EMBL" id="CP071137">
    <property type="protein sequence ID" value="QWY76627.1"/>
    <property type="molecule type" value="Genomic_DNA"/>
</dbReference>
<dbReference type="GeneID" id="301709904"/>
<dbReference type="InterPro" id="IPR001650">
    <property type="entry name" value="Helicase_C-like"/>
</dbReference>
<dbReference type="InterPro" id="IPR047112">
    <property type="entry name" value="RecG/Mfd"/>
</dbReference>
<dbReference type="PANTHER" id="PTHR47964">
    <property type="entry name" value="ATP-DEPENDENT DNA HELICASE HOMOLOG RECG, CHLOROPLASTIC"/>
    <property type="match status" value="1"/>
</dbReference>
<keyword evidence="10 15" id="KW-0234">DNA repair</keyword>
<dbReference type="NCBIfam" id="NF008168">
    <property type="entry name" value="PRK10917.2-2"/>
    <property type="match status" value="1"/>
</dbReference>
<protein>
    <recommendedName>
        <fullName evidence="2 15">ATP-dependent DNA helicase RecG</fullName>
        <ecNumber evidence="13 15">5.6.2.4</ecNumber>
    </recommendedName>
</protein>
<dbReference type="EC" id="5.6.2.4" evidence="13 15"/>
<comment type="catalytic activity">
    <reaction evidence="14 15">
        <text>ATP + H2O = ADP + phosphate + H(+)</text>
        <dbReference type="Rhea" id="RHEA:13065"/>
        <dbReference type="ChEBI" id="CHEBI:15377"/>
        <dbReference type="ChEBI" id="CHEBI:15378"/>
        <dbReference type="ChEBI" id="CHEBI:30616"/>
        <dbReference type="ChEBI" id="CHEBI:43474"/>
        <dbReference type="ChEBI" id="CHEBI:456216"/>
        <dbReference type="EC" id="5.6.2.4"/>
    </reaction>
</comment>
<dbReference type="InterPro" id="IPR011545">
    <property type="entry name" value="DEAD/DEAH_box_helicase_dom"/>
</dbReference>
<evidence type="ECO:0000256" key="4">
    <source>
        <dbReference type="ARBA" id="ARBA00022763"/>
    </source>
</evidence>
<feature type="domain" description="Helicase ATP-binding" evidence="16">
    <location>
        <begin position="271"/>
        <end position="437"/>
    </location>
</feature>
<evidence type="ECO:0000256" key="2">
    <source>
        <dbReference type="ARBA" id="ARBA00017846"/>
    </source>
</evidence>
<comment type="similarity">
    <text evidence="1 15">Belongs to the helicase family. RecG subfamily.</text>
</comment>
<dbReference type="GO" id="GO:0006310">
    <property type="term" value="P:DNA recombination"/>
    <property type="evidence" value="ECO:0007669"/>
    <property type="project" value="UniProtKB-UniRule"/>
</dbReference>
<evidence type="ECO:0000256" key="15">
    <source>
        <dbReference type="RuleBase" id="RU363016"/>
    </source>
</evidence>
<dbReference type="InterPro" id="IPR014001">
    <property type="entry name" value="Helicase_ATP-bd"/>
</dbReference>
<evidence type="ECO:0000256" key="13">
    <source>
        <dbReference type="ARBA" id="ARBA00034808"/>
    </source>
</evidence>
<evidence type="ECO:0000256" key="8">
    <source>
        <dbReference type="ARBA" id="ARBA00023125"/>
    </source>
</evidence>
<dbReference type="GO" id="GO:0005524">
    <property type="term" value="F:ATP binding"/>
    <property type="evidence" value="ECO:0007669"/>
    <property type="project" value="UniProtKB-KW"/>
</dbReference>
<name>A0A8F3DVF9_9PROT</name>
<dbReference type="FunFam" id="3.40.50.300:FF:000391">
    <property type="entry name" value="ATP-dependent DNA helicase RecG"/>
    <property type="match status" value="1"/>
</dbReference>
<dbReference type="GO" id="GO:0006281">
    <property type="term" value="P:DNA repair"/>
    <property type="evidence" value="ECO:0007669"/>
    <property type="project" value="UniProtKB-UniRule"/>
</dbReference>
<evidence type="ECO:0000256" key="10">
    <source>
        <dbReference type="ARBA" id="ARBA00023204"/>
    </source>
</evidence>
<keyword evidence="7 15" id="KW-0067">ATP-binding</keyword>
<evidence type="ECO:0000256" key="7">
    <source>
        <dbReference type="ARBA" id="ARBA00022840"/>
    </source>
</evidence>
<dbReference type="InterPro" id="IPR033454">
    <property type="entry name" value="RecG_wedge"/>
</dbReference>
<evidence type="ECO:0000259" key="16">
    <source>
        <dbReference type="PROSITE" id="PS51192"/>
    </source>
</evidence>
<keyword evidence="9 15" id="KW-0233">DNA recombination</keyword>
<sequence length="681" mass="76365">MLLPPTAPLSALNLTPRLCNLLHTLGLHSGFDLLLHLPLRYEDERHPRSVATLTPGQSACLIVQVIRHEIRQGPHRTLTVQVRDETGLLELRFLHFYPSQLRLFAPGNRLRLFGEARQSYQGLEMIHPRCQLFKENSPLPATLTPVYPTCAGLSQTILRRTLLRALTQLDLTDTLDPSWRNSLGLPDLATTLKILHGPTDAFQLVPALWQRLKFDELLAQQLSMHFHRQHRTETLAYAYPIQGKLSRRLERSLPFPLTAAQHRVVEEIRRDLAQERPMHRLLQGDVGCGKTIVAALAAVQCIEGGGQVALMAPTELLAQQHHAKLYDLLTSQGISIELLTGQLKSQAQHHLRQRLANGEISLVIGTHALIQERVSFKTLGLIIIDEQHRFGVAQRLSLHQKGGESTRIQPHQLMMSATPIPRSLSMSYYADLDVSVIDELPPGRQGITTKLVSTARRNEVIEGIRSACRQGHQAYWVCPLIEESEFLDLQNAQATFQTLTADAPDLRCELLHGRLAGAEKRNIMNRFLKGELQLLVATSVIEVGVDVPNATLMVIEHTERMGLAQLHQMRGRVGRGTRPGVCLLLYRPPLSELARQRLKVIYEHTDGFEIARQDLLLRGPGDYLGSRQSGLALLRFADPVQDDDLLTLARRYAATWIADAPAKALHHVACWLGTRQPYLTS</sequence>
<evidence type="ECO:0000256" key="12">
    <source>
        <dbReference type="ARBA" id="ARBA00034617"/>
    </source>
</evidence>
<dbReference type="GO" id="GO:0003677">
    <property type="term" value="F:DNA binding"/>
    <property type="evidence" value="ECO:0007669"/>
    <property type="project" value="UniProtKB-KW"/>
</dbReference>
<keyword evidence="6 15" id="KW-0347">Helicase</keyword>
<reference evidence="19" key="2">
    <citation type="submission" date="2021-02" db="EMBL/GenBank/DDBJ databases">
        <title>Comparative genomics of Ferrovum myxofaciens strains, predominant extremophile bacteria forming large biofilm stalactites in acid mine ecosystems.</title>
        <authorList>
            <person name="Burkartova K."/>
            <person name="Ridl J."/>
            <person name="Pajer P."/>
            <person name="Falteisek L."/>
        </authorList>
    </citation>
    <scope>NUCLEOTIDE SEQUENCE</scope>
    <source>
        <strain evidence="19">MI1III</strain>
    </source>
</reference>
<feature type="domain" description="Helicase C-terminal" evidence="17">
    <location>
        <begin position="460"/>
        <end position="616"/>
    </location>
</feature>
<dbReference type="Proteomes" id="UP000075653">
    <property type="component" value="Unassembled WGS sequence"/>
</dbReference>
<dbReference type="NCBIfam" id="NF008166">
    <property type="entry name" value="PRK10917.1-4"/>
    <property type="match status" value="1"/>
</dbReference>
<evidence type="ECO:0000256" key="9">
    <source>
        <dbReference type="ARBA" id="ARBA00023172"/>
    </source>
</evidence>
<accession>A0A8F3DVF9</accession>